<dbReference type="RefSeq" id="WP_087211201.1">
    <property type="nucleotide sequence ID" value="NZ_CP173660.1"/>
</dbReference>
<proteinExistence type="predicted"/>
<accession>A0ABS7L397</accession>
<evidence type="ECO:0000313" key="1">
    <source>
        <dbReference type="EMBL" id="MBY0757544.1"/>
    </source>
</evidence>
<evidence type="ECO:0000313" key="2">
    <source>
        <dbReference type="Proteomes" id="UP000779049"/>
    </source>
</evidence>
<comment type="caution">
    <text evidence="1">The sequence shown here is derived from an EMBL/GenBank/DDBJ whole genome shotgun (WGS) entry which is preliminary data.</text>
</comment>
<sequence length="305" mass="36345">MEYQSFLAEVKESIKKKLYGKVDVQDFHAVKNNGEMRRGFLFQSYNGNISPVIYMEDYFRRYNEGEEIEEIIEELEIFYDHVKKVPDPVMEAEKLSDFREMKNRIVFRLVNRERNTDLLREVPSYSFQDLAVIFYVLFDARKYHAISMLITREHLKKWGIQEEDIWQYAKVNTPRLLPPEIKDIHEMLKEFLTPQEVKKDERFRGNLFVLTNIQRNYGASVVIYPGVLEKISDIWKESFYILPSSVHEMILVPESKSPSAGALKEAVYSINRTDVAKEEWLSDRVYYFQREKKEVFDIDIMQNLC</sequence>
<keyword evidence="2" id="KW-1185">Reference proteome</keyword>
<dbReference type="EMBL" id="VIRV01000001">
    <property type="protein sequence ID" value="MBY0757544.1"/>
    <property type="molecule type" value="Genomic_DNA"/>
</dbReference>
<name>A0ABS7L397_9FIRM</name>
<dbReference type="Proteomes" id="UP000779049">
    <property type="component" value="Unassembled WGS sequence"/>
</dbReference>
<dbReference type="Pfam" id="PF18941">
    <property type="entry name" value="DUF5688"/>
    <property type="match status" value="1"/>
</dbReference>
<reference evidence="1 2" key="1">
    <citation type="journal article" date="2020" name="New Microbes New Infect">
        <title>Sellimonas caecigallum sp. nov., description and genome sequence of a new member of the Sellimonas genus isolated from the cecum of feral chicken.</title>
        <authorList>
            <person name="Wongkuna S."/>
            <person name="Ghimire S."/>
            <person name="Antony L."/>
            <person name="Chankhamhaengdecha S."/>
            <person name="Janvilisri T."/>
            <person name="Scaria J."/>
        </authorList>
    </citation>
    <scope>NUCLEOTIDE SEQUENCE [LARGE SCALE GENOMIC DNA]</scope>
    <source>
        <strain evidence="1 2">SW451</strain>
    </source>
</reference>
<dbReference type="InterPro" id="IPR043743">
    <property type="entry name" value="DUF5688"/>
</dbReference>
<protein>
    <submittedName>
        <fullName evidence="1">Uncharacterized protein</fullName>
    </submittedName>
</protein>
<gene>
    <name evidence="1" type="ORF">FLB61_00220</name>
</gene>
<organism evidence="1 2">
    <name type="scientific">Sellimonas caecigallum</name>
    <dbReference type="NCBI Taxonomy" id="2592333"/>
    <lineage>
        <taxon>Bacteria</taxon>
        <taxon>Bacillati</taxon>
        <taxon>Bacillota</taxon>
        <taxon>Clostridia</taxon>
        <taxon>Lachnospirales</taxon>
        <taxon>Lachnospiraceae</taxon>
        <taxon>Sellimonas</taxon>
    </lineage>
</organism>